<evidence type="ECO:0000256" key="2">
    <source>
        <dbReference type="ARBA" id="ARBA00023125"/>
    </source>
</evidence>
<keyword evidence="3" id="KW-0804">Transcription</keyword>
<dbReference type="GO" id="GO:0003700">
    <property type="term" value="F:DNA-binding transcription factor activity"/>
    <property type="evidence" value="ECO:0007669"/>
    <property type="project" value="InterPro"/>
</dbReference>
<dbReference type="STRING" id="714943.Mucpa_6771"/>
<dbReference type="Pfam" id="PF13377">
    <property type="entry name" value="Peripla_BP_3"/>
    <property type="match status" value="1"/>
</dbReference>
<keyword evidence="2" id="KW-0238">DNA-binding</keyword>
<dbReference type="RefSeq" id="WP_008512819.1">
    <property type="nucleotide sequence ID" value="NZ_CM001403.1"/>
</dbReference>
<organism evidence="5 6">
    <name type="scientific">Mucilaginibacter paludis DSM 18603</name>
    <dbReference type="NCBI Taxonomy" id="714943"/>
    <lineage>
        <taxon>Bacteria</taxon>
        <taxon>Pseudomonadati</taxon>
        <taxon>Bacteroidota</taxon>
        <taxon>Sphingobacteriia</taxon>
        <taxon>Sphingobacteriales</taxon>
        <taxon>Sphingobacteriaceae</taxon>
        <taxon>Mucilaginibacter</taxon>
    </lineage>
</organism>
<sequence>MKQQNYFDFINVDGHSSTPKYIQLANSIQEAVLSGKIHKDNLLPSLHELTYHLEISKETADKGYKHLRKLGILASIPGKGYYVTDIEMARPPRIFLLINRLSTRKKRFYDAFTKTLGEPVTIDFYVYNDDYLLFKKLISSRREGYSHYVILPNFADGGEGARELINTIPEDKLILVDKCVNGINRSHGAVYENFKKDIYKSLEKALKPLSKYHAIKLVFPDNGYFPVEIKNGFNLFCQQYAFDRKVVKDVNSEEINKGEVFICLEDHDLITLIERIKGSKLVIGTDIGIISYNETPLKKFILNGITTISPDFEQMGIKAAQMILGNTMEKLELDCEINLRPSL</sequence>
<evidence type="ECO:0000256" key="3">
    <source>
        <dbReference type="ARBA" id="ARBA00023163"/>
    </source>
</evidence>
<proteinExistence type="predicted"/>
<dbReference type="Proteomes" id="UP000002774">
    <property type="component" value="Chromosome"/>
</dbReference>
<dbReference type="PANTHER" id="PTHR38445">
    <property type="entry name" value="HTH-TYPE TRANSCRIPTIONAL REPRESSOR YTRA"/>
    <property type="match status" value="1"/>
</dbReference>
<dbReference type="EMBL" id="CM001403">
    <property type="protein sequence ID" value="EHQ30820.1"/>
    <property type="molecule type" value="Genomic_DNA"/>
</dbReference>
<dbReference type="Gene3D" id="1.10.10.10">
    <property type="entry name" value="Winged helix-like DNA-binding domain superfamily/Winged helix DNA-binding domain"/>
    <property type="match status" value="1"/>
</dbReference>
<reference evidence="5" key="1">
    <citation type="submission" date="2011-09" db="EMBL/GenBank/DDBJ databases">
        <title>The permanent draft genome of Mucilaginibacter paludis DSM 18603.</title>
        <authorList>
            <consortium name="US DOE Joint Genome Institute (JGI-PGF)"/>
            <person name="Lucas S."/>
            <person name="Han J."/>
            <person name="Lapidus A."/>
            <person name="Bruce D."/>
            <person name="Goodwin L."/>
            <person name="Pitluck S."/>
            <person name="Peters L."/>
            <person name="Kyrpides N."/>
            <person name="Mavromatis K."/>
            <person name="Ivanova N."/>
            <person name="Mikhailova N."/>
            <person name="Held B."/>
            <person name="Detter J.C."/>
            <person name="Tapia R."/>
            <person name="Han C."/>
            <person name="Land M."/>
            <person name="Hauser L."/>
            <person name="Markowitz V."/>
            <person name="Cheng J.-F."/>
            <person name="Hugenholtz P."/>
            <person name="Woyke T."/>
            <person name="Wu D."/>
            <person name="Tindall B."/>
            <person name="Brambilla E."/>
            <person name="Klenk H.-P."/>
            <person name="Eisen J.A."/>
        </authorList>
    </citation>
    <scope>NUCLEOTIDE SEQUENCE [LARGE SCALE GENOMIC DNA]</scope>
    <source>
        <strain evidence="5">DSM 18603</strain>
    </source>
</reference>
<feature type="domain" description="HTH gntR-type" evidence="4">
    <location>
        <begin position="18"/>
        <end position="86"/>
    </location>
</feature>
<keyword evidence="1" id="KW-0805">Transcription regulation</keyword>
<gene>
    <name evidence="5" type="ORF">Mucpa_6771</name>
</gene>
<dbReference type="CDD" id="cd07377">
    <property type="entry name" value="WHTH_GntR"/>
    <property type="match status" value="1"/>
</dbReference>
<accession>H1YER0</accession>
<dbReference type="AlphaFoldDB" id="H1YER0"/>
<dbReference type="Gene3D" id="3.40.50.2300">
    <property type="match status" value="2"/>
</dbReference>
<dbReference type="HOGENOM" id="CLU_052647_0_0_10"/>
<dbReference type="SUPFAM" id="SSF53822">
    <property type="entry name" value="Periplasmic binding protein-like I"/>
    <property type="match status" value="1"/>
</dbReference>
<protein>
    <submittedName>
        <fullName evidence="5">Transcriptional regulator, GntR family</fullName>
    </submittedName>
</protein>
<dbReference type="PROSITE" id="PS50949">
    <property type="entry name" value="HTH_GNTR"/>
    <property type="match status" value="1"/>
</dbReference>
<name>H1YER0_9SPHI</name>
<dbReference type="eggNOG" id="COG1609">
    <property type="taxonomic scope" value="Bacteria"/>
</dbReference>
<dbReference type="GO" id="GO:0003677">
    <property type="term" value="F:DNA binding"/>
    <property type="evidence" value="ECO:0007669"/>
    <property type="project" value="UniProtKB-KW"/>
</dbReference>
<dbReference type="InterPro" id="IPR000524">
    <property type="entry name" value="Tscrpt_reg_HTH_GntR"/>
</dbReference>
<evidence type="ECO:0000313" key="6">
    <source>
        <dbReference type="Proteomes" id="UP000002774"/>
    </source>
</evidence>
<dbReference type="OrthoDB" id="786742at2"/>
<evidence type="ECO:0000256" key="1">
    <source>
        <dbReference type="ARBA" id="ARBA00023015"/>
    </source>
</evidence>
<evidence type="ECO:0000313" key="5">
    <source>
        <dbReference type="EMBL" id="EHQ30820.1"/>
    </source>
</evidence>
<dbReference type="PANTHER" id="PTHR38445:SF9">
    <property type="entry name" value="HTH-TYPE TRANSCRIPTIONAL REPRESSOR YTRA"/>
    <property type="match status" value="1"/>
</dbReference>
<dbReference type="InterPro" id="IPR036388">
    <property type="entry name" value="WH-like_DNA-bd_sf"/>
</dbReference>
<dbReference type="InterPro" id="IPR046335">
    <property type="entry name" value="LacI/GalR-like_sensor"/>
</dbReference>
<dbReference type="SUPFAM" id="SSF46785">
    <property type="entry name" value="Winged helix' DNA-binding domain"/>
    <property type="match status" value="1"/>
</dbReference>
<keyword evidence="6" id="KW-1185">Reference proteome</keyword>
<evidence type="ECO:0000259" key="4">
    <source>
        <dbReference type="PROSITE" id="PS50949"/>
    </source>
</evidence>
<dbReference type="InterPro" id="IPR036390">
    <property type="entry name" value="WH_DNA-bd_sf"/>
</dbReference>
<dbReference type="InterPro" id="IPR028082">
    <property type="entry name" value="Peripla_BP_I"/>
</dbReference>